<name>A0A4P7AHR9_9MOLU</name>
<keyword evidence="1" id="KW-0472">Membrane</keyword>
<dbReference type="KEGG" id="sgq:SGLAD_v1c05780"/>
<keyword evidence="3" id="KW-1185">Reference proteome</keyword>
<dbReference type="Proteomes" id="UP000294309">
    <property type="component" value="Chromosome"/>
</dbReference>
<proteinExistence type="predicted"/>
<keyword evidence="1" id="KW-0812">Transmembrane</keyword>
<evidence type="ECO:0000313" key="3">
    <source>
        <dbReference type="Proteomes" id="UP000294309"/>
    </source>
</evidence>
<feature type="transmembrane region" description="Helical" evidence="1">
    <location>
        <begin position="66"/>
        <end position="92"/>
    </location>
</feature>
<evidence type="ECO:0000256" key="1">
    <source>
        <dbReference type="SAM" id="Phobius"/>
    </source>
</evidence>
<reference evidence="2 3" key="1">
    <citation type="submission" date="2019-03" db="EMBL/GenBank/DDBJ databases">
        <title>Complete genome sequence of Spiroplasma gladiatoris TG-1 (DSM 22552).</title>
        <authorList>
            <person name="Lin Y.-C."/>
            <person name="Chou L."/>
            <person name="Kuo C.-H."/>
        </authorList>
    </citation>
    <scope>NUCLEOTIDE SEQUENCE [LARGE SCALE GENOMIC DNA]</scope>
    <source>
        <strain evidence="2 3">TG-1</strain>
    </source>
</reference>
<accession>A0A4P7AHR9</accession>
<dbReference type="AlphaFoldDB" id="A0A4P7AHR9"/>
<protein>
    <submittedName>
        <fullName evidence="2">Uncharacterized protein</fullName>
    </submittedName>
</protein>
<dbReference type="OrthoDB" id="390208at2"/>
<dbReference type="EMBL" id="CP038013">
    <property type="protein sequence ID" value="QBQ07777.1"/>
    <property type="molecule type" value="Genomic_DNA"/>
</dbReference>
<evidence type="ECO:0000313" key="2">
    <source>
        <dbReference type="EMBL" id="QBQ07777.1"/>
    </source>
</evidence>
<feature type="transmembrane region" description="Helical" evidence="1">
    <location>
        <begin position="16"/>
        <end position="38"/>
    </location>
</feature>
<keyword evidence="1" id="KW-1133">Transmembrane helix</keyword>
<sequence length="95" mass="10632">MTFLAQSTNKLSTNTLWVLFAIAIALLVMAIVATWFFIRFKNAKKNAKDSFEVVTGIFKIFRFWQFYVIVIVALVGYVGAIVLLAVSLPPLISNS</sequence>
<organism evidence="2 3">
    <name type="scientific">Spiroplasma gladiatoris</name>
    <dbReference type="NCBI Taxonomy" id="2143"/>
    <lineage>
        <taxon>Bacteria</taxon>
        <taxon>Bacillati</taxon>
        <taxon>Mycoplasmatota</taxon>
        <taxon>Mollicutes</taxon>
        <taxon>Entomoplasmatales</taxon>
        <taxon>Spiroplasmataceae</taxon>
        <taxon>Spiroplasma</taxon>
    </lineage>
</organism>
<dbReference type="RefSeq" id="WP_134297564.1">
    <property type="nucleotide sequence ID" value="NZ_CP038013.1"/>
</dbReference>
<gene>
    <name evidence="2" type="ORF">SGLAD_v1c05780</name>
</gene>